<accession>A0A2M6WMJ9</accession>
<name>A0A2M6WMJ9_9BACT</name>
<dbReference type="Proteomes" id="UP000229335">
    <property type="component" value="Unassembled WGS sequence"/>
</dbReference>
<evidence type="ECO:0000313" key="1">
    <source>
        <dbReference type="EMBL" id="PIT94020.1"/>
    </source>
</evidence>
<dbReference type="AlphaFoldDB" id="A0A2M6WMJ9"/>
<proteinExistence type="predicted"/>
<protein>
    <submittedName>
        <fullName evidence="1">Uncharacterized protein</fullName>
    </submittedName>
</protein>
<comment type="caution">
    <text evidence="1">The sequence shown here is derived from an EMBL/GenBank/DDBJ whole genome shotgun (WGS) entry which is preliminary data.</text>
</comment>
<organism evidence="1 2">
    <name type="scientific">Candidatus Falkowbacteria bacterium CG10_big_fil_rev_8_21_14_0_10_43_11</name>
    <dbReference type="NCBI Taxonomy" id="1974568"/>
    <lineage>
        <taxon>Bacteria</taxon>
        <taxon>Candidatus Falkowiibacteriota</taxon>
    </lineage>
</organism>
<sequence>MKEQIKLQTKGASIEAPKEKAARERFIYNSWRDVFRAHSNGYERVADIINPLNKPEVHTMLGESLGEDTVKEILQKLKDECTSIQDEIIFIERVSNILAPIFNVFLSGSDEKLQAKKRERFAEEGGKPINELFFYEIDDKTVHIHLAPAEDFSIYKVRTLFKEGLLKLADIVEVNKDINTICGTSWILGSEKGKSIAEKLGFTFEGINQNNEGEISITREKFLELYLK</sequence>
<evidence type="ECO:0000313" key="2">
    <source>
        <dbReference type="Proteomes" id="UP000229335"/>
    </source>
</evidence>
<dbReference type="EMBL" id="PFAS01000015">
    <property type="protein sequence ID" value="PIT94020.1"/>
    <property type="molecule type" value="Genomic_DNA"/>
</dbReference>
<reference evidence="2" key="1">
    <citation type="submission" date="2017-09" db="EMBL/GenBank/DDBJ databases">
        <title>Depth-based differentiation of microbial function through sediment-hosted aquifers and enrichment of novel symbionts in the deep terrestrial subsurface.</title>
        <authorList>
            <person name="Probst A.J."/>
            <person name="Ladd B."/>
            <person name="Jarett J.K."/>
            <person name="Geller-Mcgrath D.E."/>
            <person name="Sieber C.M.K."/>
            <person name="Emerson J.B."/>
            <person name="Anantharaman K."/>
            <person name="Thomas B.C."/>
            <person name="Malmstrom R."/>
            <person name="Stieglmeier M."/>
            <person name="Klingl A."/>
            <person name="Woyke T."/>
            <person name="Ryan C.M."/>
            <person name="Banfield J.F."/>
        </authorList>
    </citation>
    <scope>NUCLEOTIDE SEQUENCE [LARGE SCALE GENOMIC DNA]</scope>
</reference>
<gene>
    <name evidence="1" type="ORF">COU00_01195</name>
</gene>